<evidence type="ECO:0000256" key="5">
    <source>
        <dbReference type="ARBA" id="ARBA00023163"/>
    </source>
</evidence>
<evidence type="ECO:0000256" key="3">
    <source>
        <dbReference type="ARBA" id="ARBA00022884"/>
    </source>
</evidence>
<evidence type="ECO:0000259" key="9">
    <source>
        <dbReference type="Pfam" id="PF26594"/>
    </source>
</evidence>
<evidence type="ECO:0000313" key="11">
    <source>
        <dbReference type="Proteomes" id="UP000257559"/>
    </source>
</evidence>
<dbReference type="Gene3D" id="3.30.300.20">
    <property type="match status" value="2"/>
</dbReference>
<keyword evidence="2" id="KW-0963">Cytoplasm</keyword>
<dbReference type="SUPFAM" id="SSF69705">
    <property type="entry name" value="Transcription factor NusA, N-terminal domain"/>
    <property type="match status" value="1"/>
</dbReference>
<keyword evidence="3" id="KW-0694">RNA-binding</keyword>
<dbReference type="InterPro" id="IPR015946">
    <property type="entry name" value="KH_dom-like_a/b"/>
</dbReference>
<protein>
    <submittedName>
        <fullName evidence="10">N utilization substance protein A</fullName>
    </submittedName>
</protein>
<feature type="non-terminal residue" evidence="10">
    <location>
        <position position="501"/>
    </location>
</feature>
<evidence type="ECO:0000256" key="2">
    <source>
        <dbReference type="ARBA" id="ARBA00022490"/>
    </source>
</evidence>
<dbReference type="Pfam" id="PF08529">
    <property type="entry name" value="NusA_N"/>
    <property type="match status" value="1"/>
</dbReference>
<evidence type="ECO:0000259" key="7">
    <source>
        <dbReference type="Pfam" id="PF08529"/>
    </source>
</evidence>
<dbReference type="KEGG" id="medw:NCTC10132_00140"/>
<dbReference type="Pfam" id="PF13184">
    <property type="entry name" value="KH_NusA_1st"/>
    <property type="match status" value="1"/>
</dbReference>
<feature type="domain" description="Transcription factor NusA N-terminal" evidence="7">
    <location>
        <begin position="21"/>
        <end position="85"/>
    </location>
</feature>
<dbReference type="Pfam" id="PF26594">
    <property type="entry name" value="KH_NusA_2nd"/>
    <property type="match status" value="1"/>
</dbReference>
<dbReference type="GO" id="GO:0003723">
    <property type="term" value="F:RNA binding"/>
    <property type="evidence" value="ECO:0007669"/>
    <property type="project" value="UniProtKB-KW"/>
</dbReference>
<reference evidence="11" key="1">
    <citation type="submission" date="2018-06" db="EMBL/GenBank/DDBJ databases">
        <authorList>
            <consortium name="Pathogen Informatics"/>
        </authorList>
    </citation>
    <scope>NUCLEOTIDE SEQUENCE [LARGE SCALE GENOMIC DNA]</scope>
    <source>
        <strain evidence="11">NCTC10132</strain>
    </source>
</reference>
<feature type="domain" description="NusA-like second KH" evidence="9">
    <location>
        <begin position="317"/>
        <end position="381"/>
    </location>
</feature>
<evidence type="ECO:0000256" key="4">
    <source>
        <dbReference type="ARBA" id="ARBA00023015"/>
    </source>
</evidence>
<evidence type="ECO:0000256" key="6">
    <source>
        <dbReference type="SAM" id="MobiDB-lite"/>
    </source>
</evidence>
<dbReference type="SUPFAM" id="SSF54814">
    <property type="entry name" value="Prokaryotic type KH domain (KH-domain type II)"/>
    <property type="match status" value="2"/>
</dbReference>
<feature type="region of interest" description="Disordered" evidence="6">
    <location>
        <begin position="450"/>
        <end position="469"/>
    </location>
</feature>
<organism evidence="10 11">
    <name type="scientific">Mycoplasmopsis edwardii</name>
    <dbReference type="NCBI Taxonomy" id="53558"/>
    <lineage>
        <taxon>Bacteria</taxon>
        <taxon>Bacillati</taxon>
        <taxon>Mycoplasmatota</taxon>
        <taxon>Mycoplasmoidales</taxon>
        <taxon>Metamycoplasmataceae</taxon>
        <taxon>Mycoplasmopsis</taxon>
    </lineage>
</organism>
<dbReference type="Proteomes" id="UP000257559">
    <property type="component" value="Chromosome"/>
</dbReference>
<dbReference type="GO" id="GO:0031564">
    <property type="term" value="P:transcription antitermination"/>
    <property type="evidence" value="ECO:0007669"/>
    <property type="project" value="InterPro"/>
</dbReference>
<dbReference type="InterPro" id="IPR058582">
    <property type="entry name" value="KH_NusA_2nd"/>
</dbReference>
<keyword evidence="4" id="KW-0805">Transcription regulation</keyword>
<dbReference type="GO" id="GO:0006353">
    <property type="term" value="P:DNA-templated transcription termination"/>
    <property type="evidence" value="ECO:0007669"/>
    <property type="project" value="UniProtKB-KW"/>
</dbReference>
<dbReference type="PANTHER" id="PTHR22648:SF0">
    <property type="entry name" value="TRANSCRIPTION TERMINATION_ANTITERMINATION PROTEIN NUSA"/>
    <property type="match status" value="1"/>
</dbReference>
<dbReference type="InterPro" id="IPR036555">
    <property type="entry name" value="NusA_N_sf"/>
</dbReference>
<keyword evidence="1" id="KW-0806">Transcription termination</keyword>
<dbReference type="GO" id="GO:0003700">
    <property type="term" value="F:DNA-binding transcription factor activity"/>
    <property type="evidence" value="ECO:0007669"/>
    <property type="project" value="InterPro"/>
</dbReference>
<gene>
    <name evidence="10" type="primary">nusA</name>
    <name evidence="10" type="ORF">NCTC10132_00140</name>
</gene>
<evidence type="ECO:0000259" key="8">
    <source>
        <dbReference type="Pfam" id="PF13184"/>
    </source>
</evidence>
<dbReference type="InterPro" id="IPR030842">
    <property type="entry name" value="TF_NusA_bacterial"/>
</dbReference>
<keyword evidence="5" id="KW-0804">Transcription</keyword>
<dbReference type="InterPro" id="IPR009019">
    <property type="entry name" value="KH_sf_prok-type"/>
</dbReference>
<dbReference type="GO" id="GO:0005829">
    <property type="term" value="C:cytosol"/>
    <property type="evidence" value="ECO:0007669"/>
    <property type="project" value="TreeGrafter"/>
</dbReference>
<sequence length="501" mass="57228">MSRKKEEIKDNNLSHFEQVHFFELLSGFSESKKLKKEIITEIFRSEIQKVINKSFDPEAEIEIQINEDEKTAKLLNVKGQAISKESIDSFYDGAENSEVHKFIYSVIEQLPSKEQSKYSDGDEIVIEFTFSDLPQRSKAAILNGVRSEIKIAEQVRVQTLFEDKIGQNFQAEVNTAMKFGYDIEIHFDGDHFRAFLPKNKANRSKKLNPGSIIEVILEKINLEKTAFSLEVSMIDPKEVEKVLKEEIYEIENGDIEIVKVERDGGNRTKVAVRSNPSRTFDFDVIGSIFGEGAKRILAVSERVGESIDIVRYSDNKKEFIKNAISPIKPVDVLVTRNFEKAFAIVHDEDVTKAIGRRGINVELASKLTQIKIEVLSVSDADKKKLPYNKDNLHTTPKSSLIDKPLFKKSQPKINKKSKAAKFLDAIEMERALSNFDDDLQTFISQDVQLEQQSQKASPKPEKVQKQLNSQDIDSIFDELNNTIESEESTKYDFVENLNEMW</sequence>
<proteinExistence type="predicted"/>
<name>A0A3B0Q1H2_9BACT</name>
<feature type="domain" description="Transcription factor NusA first KH" evidence="8">
    <location>
        <begin position="235"/>
        <end position="312"/>
    </location>
</feature>
<evidence type="ECO:0000313" key="10">
    <source>
        <dbReference type="EMBL" id="SYV96806.1"/>
    </source>
</evidence>
<accession>A0A3B0Q1H2</accession>
<dbReference type="AlphaFoldDB" id="A0A3B0Q1H2"/>
<dbReference type="InterPro" id="IPR013735">
    <property type="entry name" value="TF_NusA_N"/>
</dbReference>
<evidence type="ECO:0000256" key="1">
    <source>
        <dbReference type="ARBA" id="ARBA00022472"/>
    </source>
</evidence>
<dbReference type="InterPro" id="IPR025249">
    <property type="entry name" value="TF_NusA_KH_1st"/>
</dbReference>
<dbReference type="PANTHER" id="PTHR22648">
    <property type="entry name" value="TRANSCRIPTION TERMINATION FACTOR NUSA"/>
    <property type="match status" value="1"/>
</dbReference>
<dbReference type="EMBL" id="LS991951">
    <property type="protein sequence ID" value="SYV96806.1"/>
    <property type="molecule type" value="Genomic_DNA"/>
</dbReference>
<keyword evidence="11" id="KW-1185">Reference proteome</keyword>
<dbReference type="Gene3D" id="3.30.1480.10">
    <property type="entry name" value="NusA, N-terminal domain"/>
    <property type="match status" value="1"/>
</dbReference>